<dbReference type="GO" id="GO:0008374">
    <property type="term" value="F:O-acyltransferase activity"/>
    <property type="evidence" value="ECO:0007669"/>
    <property type="project" value="TreeGrafter"/>
</dbReference>
<sequence length="185" mass="20981">MSEKSRMLRGESYHAADPKLVWERDRAARILHAYNKRVFHEIDMHNRLMRKLLHTEGNFWIKPPFYCDYGYNIYIGKNVMLNYGCVLLDVNRIEIGDDTLIGPNTQIYTAYHAMDPTERKNGVEYGKPVHIGKNVWIGGGAIILPGVSIGDHTVIGAGSVVTHDIEANTIAYGNPCRPQTINRKE</sequence>
<dbReference type="SMART" id="SM01266">
    <property type="entry name" value="Mac"/>
    <property type="match status" value="1"/>
</dbReference>
<reference evidence="6 7" key="1">
    <citation type="submission" date="2019-12" db="EMBL/GenBank/DDBJ databases">
        <authorList>
            <person name="Yang R."/>
        </authorList>
    </citation>
    <scope>NUCLEOTIDE SEQUENCE [LARGE SCALE GENOMIC DNA]</scope>
    <source>
        <strain evidence="6 7">DONG20-135</strain>
    </source>
</reference>
<protein>
    <submittedName>
        <fullName evidence="6">Maltose O-acetyltransferase</fullName>
    </submittedName>
</protein>
<dbReference type="InterPro" id="IPR011004">
    <property type="entry name" value="Trimer_LpxA-like_sf"/>
</dbReference>
<dbReference type="FunFam" id="2.160.10.10:FF:000025">
    <property type="entry name" value="Hexapeptide-repeat containing-acetyltransferase"/>
    <property type="match status" value="1"/>
</dbReference>
<keyword evidence="2 6" id="KW-0808">Transferase</keyword>
<evidence type="ECO:0000256" key="3">
    <source>
        <dbReference type="ARBA" id="ARBA00022737"/>
    </source>
</evidence>
<name>A0A6N8U803_9FIRM</name>
<evidence type="ECO:0000259" key="5">
    <source>
        <dbReference type="SMART" id="SM01266"/>
    </source>
</evidence>
<dbReference type="EMBL" id="WUUQ01000006">
    <property type="protein sequence ID" value="MXQ74316.1"/>
    <property type="molecule type" value="Genomic_DNA"/>
</dbReference>
<keyword evidence="4" id="KW-0012">Acyltransferase</keyword>
<dbReference type="AlphaFoldDB" id="A0A6N8U803"/>
<dbReference type="GO" id="GO:0016407">
    <property type="term" value="F:acetyltransferase activity"/>
    <property type="evidence" value="ECO:0007669"/>
    <property type="project" value="InterPro"/>
</dbReference>
<evidence type="ECO:0000313" key="7">
    <source>
        <dbReference type="Proteomes" id="UP000434036"/>
    </source>
</evidence>
<comment type="similarity">
    <text evidence="1">Belongs to the transferase hexapeptide repeat family.</text>
</comment>
<dbReference type="Pfam" id="PF12464">
    <property type="entry name" value="Mac"/>
    <property type="match status" value="1"/>
</dbReference>
<dbReference type="InterPro" id="IPR051159">
    <property type="entry name" value="Hexapeptide_acetyltransf"/>
</dbReference>
<comment type="caution">
    <text evidence="6">The sequence shown here is derived from an EMBL/GenBank/DDBJ whole genome shotgun (WGS) entry which is preliminary data.</text>
</comment>
<organism evidence="6 7">
    <name type="scientific">Copranaerobaculum intestinale</name>
    <dbReference type="NCBI Taxonomy" id="2692629"/>
    <lineage>
        <taxon>Bacteria</taxon>
        <taxon>Bacillati</taxon>
        <taxon>Bacillota</taxon>
        <taxon>Erysipelotrichia</taxon>
        <taxon>Erysipelotrichales</taxon>
        <taxon>Erysipelotrichaceae</taxon>
        <taxon>Copranaerobaculum</taxon>
    </lineage>
</organism>
<dbReference type="PANTHER" id="PTHR23416">
    <property type="entry name" value="SIALIC ACID SYNTHASE-RELATED"/>
    <property type="match status" value="1"/>
</dbReference>
<dbReference type="InterPro" id="IPR024688">
    <property type="entry name" value="Mac_dom"/>
</dbReference>
<evidence type="ECO:0000256" key="1">
    <source>
        <dbReference type="ARBA" id="ARBA00007274"/>
    </source>
</evidence>
<dbReference type="RefSeq" id="WP_160625700.1">
    <property type="nucleotide sequence ID" value="NZ_WUUQ01000006.1"/>
</dbReference>
<evidence type="ECO:0000313" key="6">
    <source>
        <dbReference type="EMBL" id="MXQ74316.1"/>
    </source>
</evidence>
<dbReference type="InterPro" id="IPR018357">
    <property type="entry name" value="Hexapep_transf_CS"/>
</dbReference>
<dbReference type="PROSITE" id="PS00101">
    <property type="entry name" value="HEXAPEP_TRANSFERASES"/>
    <property type="match status" value="1"/>
</dbReference>
<dbReference type="Proteomes" id="UP000434036">
    <property type="component" value="Unassembled WGS sequence"/>
</dbReference>
<gene>
    <name evidence="6" type="ORF">GSF08_10310</name>
</gene>
<keyword evidence="7" id="KW-1185">Reference proteome</keyword>
<keyword evidence="3" id="KW-0677">Repeat</keyword>
<reference evidence="6 7" key="2">
    <citation type="submission" date="2020-01" db="EMBL/GenBank/DDBJ databases">
        <title>Clostridiaceae sp. nov. isolated from the gut of human by culturomics.</title>
        <authorList>
            <person name="Chang Y."/>
        </authorList>
    </citation>
    <scope>NUCLEOTIDE SEQUENCE [LARGE SCALE GENOMIC DNA]</scope>
    <source>
        <strain evidence="6 7">DONG20-135</strain>
    </source>
</reference>
<dbReference type="InterPro" id="IPR001451">
    <property type="entry name" value="Hexapep"/>
</dbReference>
<dbReference type="SUPFAM" id="SSF51161">
    <property type="entry name" value="Trimeric LpxA-like enzymes"/>
    <property type="match status" value="1"/>
</dbReference>
<evidence type="ECO:0000256" key="4">
    <source>
        <dbReference type="ARBA" id="ARBA00023315"/>
    </source>
</evidence>
<accession>A0A6N8U803</accession>
<evidence type="ECO:0000256" key="2">
    <source>
        <dbReference type="ARBA" id="ARBA00022679"/>
    </source>
</evidence>
<dbReference type="Pfam" id="PF00132">
    <property type="entry name" value="Hexapep"/>
    <property type="match status" value="1"/>
</dbReference>
<dbReference type="Gene3D" id="2.160.10.10">
    <property type="entry name" value="Hexapeptide repeat proteins"/>
    <property type="match status" value="1"/>
</dbReference>
<proteinExistence type="inferred from homology"/>
<feature type="domain" description="Maltose/galactoside acetyltransferase" evidence="5">
    <location>
        <begin position="4"/>
        <end position="58"/>
    </location>
</feature>
<dbReference type="CDD" id="cd03357">
    <property type="entry name" value="LbH_MAT_GAT"/>
    <property type="match status" value="1"/>
</dbReference>
<dbReference type="PANTHER" id="PTHR23416:SF23">
    <property type="entry name" value="ACETYLTRANSFERASE C18B11.09C-RELATED"/>
    <property type="match status" value="1"/>
</dbReference>